<comment type="similarity">
    <text evidence="1">Belongs to the sulfatase family.</text>
</comment>
<protein>
    <recommendedName>
        <fullName evidence="5">Sulfatase N-terminal domain-containing protein</fullName>
    </recommendedName>
</protein>
<reference evidence="6 7" key="1">
    <citation type="journal article" date="2017" name="Antonie Van Leeuwenhoek">
        <title>Rhizobium rhizosphaerae sp. nov., a novel species isolated from rice rhizosphere.</title>
        <authorList>
            <person name="Zhao J.J."/>
            <person name="Zhang J."/>
            <person name="Zhang R.J."/>
            <person name="Zhang C.W."/>
            <person name="Yin H.Q."/>
            <person name="Zhang X.X."/>
        </authorList>
    </citation>
    <scope>NUCLEOTIDE SEQUENCE [LARGE SCALE GENOMIC DNA]</scope>
    <source>
        <strain evidence="6 7">E3</strain>
    </source>
</reference>
<gene>
    <name evidence="6" type="ORF">GLIP_3610</name>
</gene>
<dbReference type="SUPFAM" id="SSF53649">
    <property type="entry name" value="Alkaline phosphatase-like"/>
    <property type="match status" value="1"/>
</dbReference>
<organism evidence="6 7">
    <name type="scientific">Aliiglaciecola lipolytica E3</name>
    <dbReference type="NCBI Taxonomy" id="1127673"/>
    <lineage>
        <taxon>Bacteria</taxon>
        <taxon>Pseudomonadati</taxon>
        <taxon>Pseudomonadota</taxon>
        <taxon>Gammaproteobacteria</taxon>
        <taxon>Alteromonadales</taxon>
        <taxon>Alteromonadaceae</taxon>
        <taxon>Aliiglaciecola</taxon>
    </lineage>
</organism>
<feature type="domain" description="Sulfatase N-terminal" evidence="5">
    <location>
        <begin position="31"/>
        <end position="400"/>
    </location>
</feature>
<sequence length="535" mass="58809">MFAILCILSGCEQAPKDEIVTTEKATEEKPPNIIFILADDLGYGDVGVYGATKIKTPNIDKLASQGRMFTDAHSVSAVCTPSRYALLTGKYPMRAKKGARNQEVGVWGPLPIESELIIETDELTLGKMLQNKGYKTAAIGKWHLGFKQGQNDWQMPLSPGPLDVGFDYYYGVPIVNSAPPYVLVENETVVEHDPKDPLVYLGPPRSRTNTEVQPTPIKEFPKEASQKTQNHFGGALAAHMRYDDEQLGIEFTHKAIDWIDANKQDPFFLYFSTTQVHHPFTPSPKFKGTSEIGLYGDFVHELDWMVGELMTYLEENDLADNTLVVFTSDNGGMLNLGGRNAYEAGHKINGDLLGFKFGVWEGGHRVPFIARWPGKIGPRETSDQLISLVDMYSTFASLTGQENAVPKDTNSINVLPALLGTTTNQLREELVIAPRQPKNLALRDGKWVYIPAKGSGGFRGSKPSAHAWGGAAAVNFVGGVNSDMADGKLLPDAPPAQLYDIASDPYQSTNLYHTHPEIVERMEAKLKAIIAKEQG</sequence>
<keyword evidence="2" id="KW-0479">Metal-binding</keyword>
<dbReference type="Gene3D" id="3.40.720.10">
    <property type="entry name" value="Alkaline Phosphatase, subunit A"/>
    <property type="match status" value="1"/>
</dbReference>
<evidence type="ECO:0000313" key="7">
    <source>
        <dbReference type="Proteomes" id="UP000006334"/>
    </source>
</evidence>
<dbReference type="InterPro" id="IPR024607">
    <property type="entry name" value="Sulfatase_CS"/>
</dbReference>
<dbReference type="InterPro" id="IPR017850">
    <property type="entry name" value="Alkaline_phosphatase_core_sf"/>
</dbReference>
<evidence type="ECO:0000256" key="3">
    <source>
        <dbReference type="ARBA" id="ARBA00022801"/>
    </source>
</evidence>
<dbReference type="OrthoDB" id="9803751at2"/>
<evidence type="ECO:0000256" key="2">
    <source>
        <dbReference type="ARBA" id="ARBA00022723"/>
    </source>
</evidence>
<evidence type="ECO:0000256" key="1">
    <source>
        <dbReference type="ARBA" id="ARBA00008779"/>
    </source>
</evidence>
<dbReference type="STRING" id="1127673.GLIP_3610"/>
<dbReference type="Pfam" id="PF00884">
    <property type="entry name" value="Sulfatase"/>
    <property type="match status" value="1"/>
</dbReference>
<proteinExistence type="inferred from homology"/>
<dbReference type="GO" id="GO:0004065">
    <property type="term" value="F:arylsulfatase activity"/>
    <property type="evidence" value="ECO:0007669"/>
    <property type="project" value="TreeGrafter"/>
</dbReference>
<evidence type="ECO:0000256" key="4">
    <source>
        <dbReference type="ARBA" id="ARBA00022837"/>
    </source>
</evidence>
<evidence type="ECO:0000313" key="6">
    <source>
        <dbReference type="EMBL" id="GAC16221.1"/>
    </source>
</evidence>
<dbReference type="Proteomes" id="UP000006334">
    <property type="component" value="Unassembled WGS sequence"/>
</dbReference>
<dbReference type="Gene3D" id="3.30.1120.10">
    <property type="match status" value="1"/>
</dbReference>
<dbReference type="CDD" id="cd16143">
    <property type="entry name" value="ARS_like"/>
    <property type="match status" value="1"/>
</dbReference>
<dbReference type="eggNOG" id="COG3119">
    <property type="taxonomic scope" value="Bacteria"/>
</dbReference>
<dbReference type="GO" id="GO:0046872">
    <property type="term" value="F:metal ion binding"/>
    <property type="evidence" value="ECO:0007669"/>
    <property type="project" value="UniProtKB-KW"/>
</dbReference>
<dbReference type="PROSITE" id="PS00149">
    <property type="entry name" value="SULFATASE_2"/>
    <property type="match status" value="1"/>
</dbReference>
<keyword evidence="4" id="KW-0106">Calcium</keyword>
<keyword evidence="3" id="KW-0378">Hydrolase</keyword>
<keyword evidence="7" id="KW-1185">Reference proteome</keyword>
<accession>K6XX45</accession>
<dbReference type="InterPro" id="IPR050738">
    <property type="entry name" value="Sulfatase"/>
</dbReference>
<dbReference type="EMBL" id="BAEN01000068">
    <property type="protein sequence ID" value="GAC16221.1"/>
    <property type="molecule type" value="Genomic_DNA"/>
</dbReference>
<name>K6XX45_9ALTE</name>
<dbReference type="PANTHER" id="PTHR42693:SF53">
    <property type="entry name" value="ENDO-4-O-SULFATASE"/>
    <property type="match status" value="1"/>
</dbReference>
<dbReference type="PROSITE" id="PS00523">
    <property type="entry name" value="SULFATASE_1"/>
    <property type="match status" value="1"/>
</dbReference>
<evidence type="ECO:0000259" key="5">
    <source>
        <dbReference type="Pfam" id="PF00884"/>
    </source>
</evidence>
<comment type="caution">
    <text evidence="6">The sequence shown here is derived from an EMBL/GenBank/DDBJ whole genome shotgun (WGS) entry which is preliminary data.</text>
</comment>
<dbReference type="InterPro" id="IPR000917">
    <property type="entry name" value="Sulfatase_N"/>
</dbReference>
<dbReference type="AlphaFoldDB" id="K6XX45"/>
<dbReference type="PANTHER" id="PTHR42693">
    <property type="entry name" value="ARYLSULFATASE FAMILY MEMBER"/>
    <property type="match status" value="1"/>
</dbReference>